<dbReference type="OrthoDB" id="8565376at2"/>
<evidence type="ECO:0000313" key="4">
    <source>
        <dbReference type="Proteomes" id="UP000199533"/>
    </source>
</evidence>
<keyword evidence="4" id="KW-1185">Reference proteome</keyword>
<proteinExistence type="predicted"/>
<feature type="chain" id="PRO_5011595411" description="Lipoprotein" evidence="2">
    <location>
        <begin position="23"/>
        <end position="156"/>
    </location>
</feature>
<protein>
    <recommendedName>
        <fullName evidence="5">Lipoprotein</fullName>
    </recommendedName>
</protein>
<accession>A0A1I4A3Y7</accession>
<name>A0A1I4A3Y7_9PROT</name>
<feature type="compositionally biased region" description="Polar residues" evidence="1">
    <location>
        <begin position="144"/>
        <end position="156"/>
    </location>
</feature>
<dbReference type="AlphaFoldDB" id="A0A1I4A3Y7"/>
<dbReference type="STRING" id="52441.SAMN05216302_10084"/>
<gene>
    <name evidence="3" type="ORF">SAMN05216302_10084</name>
</gene>
<evidence type="ECO:0008006" key="5">
    <source>
        <dbReference type="Google" id="ProtNLM"/>
    </source>
</evidence>
<feature type="signal peptide" evidence="2">
    <location>
        <begin position="1"/>
        <end position="22"/>
    </location>
</feature>
<dbReference type="EMBL" id="FOSP01000008">
    <property type="protein sequence ID" value="SFK50586.1"/>
    <property type="molecule type" value="Genomic_DNA"/>
</dbReference>
<organism evidence="3 4">
    <name type="scientific">Nitrosomonas aestuarii</name>
    <dbReference type="NCBI Taxonomy" id="52441"/>
    <lineage>
        <taxon>Bacteria</taxon>
        <taxon>Pseudomonadati</taxon>
        <taxon>Pseudomonadota</taxon>
        <taxon>Betaproteobacteria</taxon>
        <taxon>Nitrosomonadales</taxon>
        <taxon>Nitrosomonadaceae</taxon>
        <taxon>Nitrosomonas</taxon>
    </lineage>
</organism>
<sequence>MKTETGRYFLAFSMIVFLAACAPMTKLTSVQEGEIKFATQNSKKDLNHTVLARNHEKLAKEMRVKAQEQKEILKNKPSTSYLGRNGQRIKKRVARRIYNYEKAVEVNLAKAAHHKRIAQEQVNQKMFTKPDNAPDQIDKAKFKLNNSTSTETTEKL</sequence>
<reference evidence="4" key="1">
    <citation type="submission" date="2016-10" db="EMBL/GenBank/DDBJ databases">
        <authorList>
            <person name="Varghese N."/>
            <person name="Submissions S."/>
        </authorList>
    </citation>
    <scope>NUCLEOTIDE SEQUENCE [LARGE SCALE GENOMIC DNA]</scope>
    <source>
        <strain evidence="4">Nm69</strain>
    </source>
</reference>
<evidence type="ECO:0000256" key="2">
    <source>
        <dbReference type="SAM" id="SignalP"/>
    </source>
</evidence>
<dbReference type="Proteomes" id="UP000199533">
    <property type="component" value="Unassembled WGS sequence"/>
</dbReference>
<dbReference type="RefSeq" id="WP_090698326.1">
    <property type="nucleotide sequence ID" value="NZ_FOSP01000008.1"/>
</dbReference>
<evidence type="ECO:0000256" key="1">
    <source>
        <dbReference type="SAM" id="MobiDB-lite"/>
    </source>
</evidence>
<dbReference type="PROSITE" id="PS51257">
    <property type="entry name" value="PROKAR_LIPOPROTEIN"/>
    <property type="match status" value="1"/>
</dbReference>
<evidence type="ECO:0000313" key="3">
    <source>
        <dbReference type="EMBL" id="SFK50586.1"/>
    </source>
</evidence>
<feature type="region of interest" description="Disordered" evidence="1">
    <location>
        <begin position="127"/>
        <end position="156"/>
    </location>
</feature>
<keyword evidence="2" id="KW-0732">Signal</keyword>